<evidence type="ECO:0000256" key="1">
    <source>
        <dbReference type="SAM" id="MobiDB-lite"/>
    </source>
</evidence>
<protein>
    <submittedName>
        <fullName evidence="2">Uncharacterized protein</fullName>
    </submittedName>
</protein>
<dbReference type="EMBL" id="BEGY01000184">
    <property type="protein sequence ID" value="GAX85680.1"/>
    <property type="molecule type" value="Genomic_DNA"/>
</dbReference>
<dbReference type="AlphaFoldDB" id="A0A250XSA2"/>
<feature type="compositionally biased region" description="Basic and acidic residues" evidence="1">
    <location>
        <begin position="770"/>
        <end position="779"/>
    </location>
</feature>
<feature type="region of interest" description="Disordered" evidence="1">
    <location>
        <begin position="867"/>
        <end position="902"/>
    </location>
</feature>
<sequence length="1178" mass="125838">MRYSTLFDDSDVLGVVTHTTVTVLASGPDEQVDGALVAITGVDKAEFSELLERAARHPGYTASQEDLVEATWRDLRLVYPTRGAARLHRASLLSANLLPGAHLLVRKYRMDPLPFCEFPCDRDDEVHTRRIRRLELRVHRRATLVFDVDPDDACRRVRIEIRRGECDEDDLRRTVENTVQVVLLGMPRRVGTGREHPGRVGGRSQTVSISGGTSVSTAISSIGISTSANNSVVVGFGCGTLNTDTANTLIGFQAAQFSLAGGSCTVLGAGAAPSMSGNGNVYVGASSAVNAHSAGNNVVVGYNCGFSVYTGSCNVAIGAGADVILDASSGTAVGGGAVVGYGSVAMGAGTAATGRGEFDLRGRVRGYVASSNYSGVITYAVQVDADALKLCNGGVLAFCAGGACNALPNWGVAATACNDLAFTSCNGSVVRLLDDFSPGLLDFTGQHRCASSVGELLLPGRIVVATGRYLSRVGGKTVPDADEAVPTVEICRVARDPRAFGVVSAVPDVDSAADVCVRHRLHGGQGHMRLRLLGRRRDWLRQEEGLHDRLRLQVLKARLKGVHARGQLLQRLHEQAGEVAVRHALPPERRALVHGLRDHRLDLVREQACVQARRVGGRPERVTVHQRHAFRRAVQPLHVRFSALVGQGRDGACREDVAGDDQGRSVVAADGHAAEDCVAGRQRGEAVLGHHDRRVDVEQVAAVLDPELRSSSPSGAVVQVGVRKVEEGRLRVRGPVRRQAEVAADRQVLGTHAGRPVPVEGDQRLPFHVAERDADKREGCGLAGRGPERLDRAHGPVGRDLEAATRPDAEHASDHAGGRRGGRGVSADEPDGVPDVEVARGEREVGEGAPPLERQGVPGHVGARQLHVLHEGRHDRARARRSERGARQGDRPVETADVGHRGHEDARVEWVRDGQRLRGGDVVRGSGQERGDGRRARQVAVGRQLRVEKGMIQQQFNALTSLRCDPAAYRTDLQQSVGPGNYVIAPYFGVNCSACLQGDARTAPSVGTTGCSECASIIDAESDLLNLQRRATLAPSGKYRGDGSGPTNCPTSARTFALCEGVKTVDTRLVNPPCTLRCTGWNRFEWLCTDPQQHAIVPFVSYVDTSILVKDNHRPMIQRPLDPSMALPPGKYDAASVGAPQWIPKDCGGVGPVGDVPHMLFRSCAEVDRIQNGCKASA</sequence>
<name>A0A250XSA2_9CHLO</name>
<organism evidence="2 3">
    <name type="scientific">Chlamydomonas eustigma</name>
    <dbReference type="NCBI Taxonomy" id="1157962"/>
    <lineage>
        <taxon>Eukaryota</taxon>
        <taxon>Viridiplantae</taxon>
        <taxon>Chlorophyta</taxon>
        <taxon>core chlorophytes</taxon>
        <taxon>Chlorophyceae</taxon>
        <taxon>CS clade</taxon>
        <taxon>Chlamydomonadales</taxon>
        <taxon>Chlamydomonadaceae</taxon>
        <taxon>Chlamydomonas</taxon>
    </lineage>
</organism>
<evidence type="ECO:0000313" key="3">
    <source>
        <dbReference type="Proteomes" id="UP000232323"/>
    </source>
</evidence>
<reference evidence="2 3" key="1">
    <citation type="submission" date="2017-08" db="EMBL/GenBank/DDBJ databases">
        <title>Acidophilic green algal genome provides insights into adaptation to an acidic environment.</title>
        <authorList>
            <person name="Hirooka S."/>
            <person name="Hirose Y."/>
            <person name="Kanesaki Y."/>
            <person name="Higuchi S."/>
            <person name="Fujiwara T."/>
            <person name="Onuma R."/>
            <person name="Era A."/>
            <person name="Ohbayashi R."/>
            <person name="Uzuka A."/>
            <person name="Nozaki H."/>
            <person name="Yoshikawa H."/>
            <person name="Miyagishima S.Y."/>
        </authorList>
    </citation>
    <scope>NUCLEOTIDE SEQUENCE [LARGE SCALE GENOMIC DNA]</scope>
    <source>
        <strain evidence="2 3">NIES-2499</strain>
    </source>
</reference>
<proteinExistence type="predicted"/>
<evidence type="ECO:0000313" key="2">
    <source>
        <dbReference type="EMBL" id="GAX85680.1"/>
    </source>
</evidence>
<feature type="compositionally biased region" description="Basic and acidic residues" evidence="1">
    <location>
        <begin position="786"/>
        <end position="817"/>
    </location>
</feature>
<dbReference type="Proteomes" id="UP000232323">
    <property type="component" value="Unassembled WGS sequence"/>
</dbReference>
<keyword evidence="3" id="KW-1185">Reference proteome</keyword>
<feature type="region of interest" description="Disordered" evidence="1">
    <location>
        <begin position="770"/>
        <end position="835"/>
    </location>
</feature>
<gene>
    <name evidence="2" type="ORF">CEUSTIGMA_g13094.t1</name>
</gene>
<feature type="compositionally biased region" description="Basic and acidic residues" evidence="1">
    <location>
        <begin position="868"/>
        <end position="902"/>
    </location>
</feature>
<accession>A0A250XSA2</accession>
<dbReference type="OrthoDB" id="10620912at2759"/>
<comment type="caution">
    <text evidence="2">The sequence shown here is derived from an EMBL/GenBank/DDBJ whole genome shotgun (WGS) entry which is preliminary data.</text>
</comment>